<evidence type="ECO:0000313" key="1">
    <source>
        <dbReference type="EMBL" id="CAG38863.1"/>
    </source>
</evidence>
<protein>
    <submittedName>
        <fullName evidence="1">Uncharacterized protein</fullName>
    </submittedName>
</protein>
<accession>Q5TJ75</accession>
<sequence>MRKIMIPGINVNKESLEILVTYNDEILVSHCYNKLPKYGLITAYGIVWNSLQELYRDAEEVCHYFYQLYIIYDNNANILALSHADEVFNQKLNPFINKPIQK</sequence>
<name>Q5TJ75_SIRV1</name>
<reference evidence="1 2" key="1">
    <citation type="journal article" date="2004" name="Mol. Microbiol.">
        <title>Multiple variants of the archaeal DNA rudivirus SIRV1 in a single host and a novel mechanism of genomic variation.</title>
        <authorList>
            <person name="Peng X."/>
            <person name="Kessler A."/>
            <person name="Phan H."/>
            <person name="Garrett R.A."/>
            <person name="Prangishvili D."/>
        </authorList>
    </citation>
    <scope>NUCLEOTIDE SEQUENCE [LARGE SCALE GENOMIC DNA]</scope>
</reference>
<dbReference type="Proteomes" id="UP000223181">
    <property type="component" value="Segment"/>
</dbReference>
<evidence type="ECO:0000313" key="2">
    <source>
        <dbReference type="Proteomes" id="UP000223181"/>
    </source>
</evidence>
<organism evidence="1 2">
    <name type="scientific">Sulfolobus islandicus rod-shaped virus 1</name>
    <name type="common">SIRV-1</name>
    <name type="synonym">Sulfolobus virus SIRV-1</name>
    <dbReference type="NCBI Taxonomy" id="157898"/>
    <lineage>
        <taxon>Viruses</taxon>
        <taxon>Adnaviria</taxon>
        <taxon>Zilligvirae</taxon>
        <taxon>Taleaviricota</taxon>
        <taxon>Tokiviricetes</taxon>
        <taxon>Ligamenvirales</taxon>
        <taxon>Rudiviridae</taxon>
        <taxon>Icerudivirus</taxon>
        <taxon>Icerudivirus kverkfjoellense</taxon>
        <taxon>Icerudivirus SIRV1</taxon>
    </lineage>
</organism>
<proteinExistence type="predicted"/>
<dbReference type="EMBL" id="AJ748296">
    <property type="protein sequence ID" value="CAG38863.1"/>
    <property type="molecule type" value="Genomic_DNA"/>
</dbReference>
<organismHost>
    <name type="scientific">Saccharolobus islandicus</name>
    <name type="common">Sulfolobus islandicus</name>
    <dbReference type="NCBI Taxonomy" id="43080"/>
</organismHost>